<dbReference type="EMBL" id="GBRH01235724">
    <property type="protein sequence ID" value="JAD62171.1"/>
    <property type="molecule type" value="Transcribed_RNA"/>
</dbReference>
<protein>
    <submittedName>
        <fullName evidence="1">Uncharacterized protein</fullName>
    </submittedName>
</protein>
<organism evidence="1">
    <name type="scientific">Arundo donax</name>
    <name type="common">Giant reed</name>
    <name type="synonym">Donax arundinaceus</name>
    <dbReference type="NCBI Taxonomy" id="35708"/>
    <lineage>
        <taxon>Eukaryota</taxon>
        <taxon>Viridiplantae</taxon>
        <taxon>Streptophyta</taxon>
        <taxon>Embryophyta</taxon>
        <taxon>Tracheophyta</taxon>
        <taxon>Spermatophyta</taxon>
        <taxon>Magnoliopsida</taxon>
        <taxon>Liliopsida</taxon>
        <taxon>Poales</taxon>
        <taxon>Poaceae</taxon>
        <taxon>PACMAD clade</taxon>
        <taxon>Arundinoideae</taxon>
        <taxon>Arundineae</taxon>
        <taxon>Arundo</taxon>
    </lineage>
</organism>
<dbReference type="AlphaFoldDB" id="A0A0A9BFR6"/>
<accession>A0A0A9BFR6</accession>
<proteinExistence type="predicted"/>
<sequence>MERESCHECCLSYSFILRHIDVTYHKLYCRKESHSSYTMPCFRC</sequence>
<reference evidence="1" key="1">
    <citation type="submission" date="2014-09" db="EMBL/GenBank/DDBJ databases">
        <authorList>
            <person name="Magalhaes I.L.F."/>
            <person name="Oliveira U."/>
            <person name="Santos F.R."/>
            <person name="Vidigal T.H.D.A."/>
            <person name="Brescovit A.D."/>
            <person name="Santos A.J."/>
        </authorList>
    </citation>
    <scope>NUCLEOTIDE SEQUENCE</scope>
    <source>
        <tissue evidence="1">Shoot tissue taken approximately 20 cm above the soil surface</tissue>
    </source>
</reference>
<name>A0A0A9BFR6_ARUDO</name>
<reference evidence="1" key="2">
    <citation type="journal article" date="2015" name="Data Brief">
        <title>Shoot transcriptome of the giant reed, Arundo donax.</title>
        <authorList>
            <person name="Barrero R.A."/>
            <person name="Guerrero F.D."/>
            <person name="Moolhuijzen P."/>
            <person name="Goolsby J.A."/>
            <person name="Tidwell J."/>
            <person name="Bellgard S.E."/>
            <person name="Bellgard M.I."/>
        </authorList>
    </citation>
    <scope>NUCLEOTIDE SEQUENCE</scope>
    <source>
        <tissue evidence="1">Shoot tissue taken approximately 20 cm above the soil surface</tissue>
    </source>
</reference>
<evidence type="ECO:0000313" key="1">
    <source>
        <dbReference type="EMBL" id="JAD62171.1"/>
    </source>
</evidence>